<dbReference type="Proteomes" id="UP001174314">
    <property type="component" value="Chromosome"/>
</dbReference>
<proteinExistence type="predicted"/>
<accession>A0AAU0Q156</accession>
<evidence type="ECO:0000256" key="3">
    <source>
        <dbReference type="SAM" id="Phobius"/>
    </source>
</evidence>
<keyword evidence="1" id="KW-0175">Coiled coil</keyword>
<dbReference type="Pfam" id="PF04536">
    <property type="entry name" value="TPM_phosphatase"/>
    <property type="match status" value="1"/>
</dbReference>
<feature type="coiled-coil region" evidence="1">
    <location>
        <begin position="461"/>
        <end position="495"/>
    </location>
</feature>
<keyword evidence="6" id="KW-1185">Reference proteome</keyword>
<feature type="transmembrane region" description="Helical" evidence="3">
    <location>
        <begin position="212"/>
        <end position="233"/>
    </location>
</feature>
<feature type="coiled-coil region" evidence="1">
    <location>
        <begin position="369"/>
        <end position="429"/>
    </location>
</feature>
<feature type="compositionally biased region" description="Basic and acidic residues" evidence="2">
    <location>
        <begin position="566"/>
        <end position="575"/>
    </location>
</feature>
<evidence type="ECO:0000313" key="6">
    <source>
        <dbReference type="Proteomes" id="UP001174314"/>
    </source>
</evidence>
<sequence length="764" mass="82334">MAVIRNDHDTTEHTTPGAHSAKATHRRGVRLTATAAALTLTGGVLLSSAPLPAASAQAAHTAQTSVVAQSGSTGSNTDTSGSSVATRERINDSVGALTDSQKKDLTDKIKKLQVDDDIAMTVYIVNSFGTMSGKEWAHDRYQENPQSNVLIVAFDVTKRTQGVYGGRNVGNSVTKKTYEAAKEPLAEDNPDWNTVITDKIDAAKDANDNSAALFWLGGGAIAIIAAGGGVWYMNRRRTKKQQETMVKDAQTINPDDTTSLNELPYSVLEERAQEELTSTDASIRTADDELRLAIAEFGEDRARPFMRAMDHSKRTLERAFQLRSKIDSGTVRSEEERKAMLVDIVSSCGQADRGLDKQSDEFARLRGLLIDSDRRLDELTQRIVSLRARLPQASSTLSELRTKYASDALASIADNVDIATEHLDNAERAVDNGRALTHQPAGEQGGLVEYIRTAEMTTGQADDLLTDIEQADERIAEARSNIRSLIDEITDELTEAGKLRARASTQGSQFDFDEMDAIATEAWDAVEEARAIEAPKSTSSTLQGASTTAPATTDKDDTESGSTSAQDKELTRPGDDPLAMYKRLLEADEKLDALLEQARDSDRDRNRALRVFDRTRDDAVAQIEAADSLISTRGQAVGSQARTLLSDAQRQLSHAQSLRTTDTRRAISEARHAGELGRRAEQAARNDIDDFTRRNQSYFGGGGNGGAFIAGMLISSLFHGGGHYGGYGNYGGGFGDGFGDDFGGFGGFGDGGFSDGGSGFDGTF</sequence>
<feature type="region of interest" description="Disordered" evidence="2">
    <location>
        <begin position="1"/>
        <end position="27"/>
    </location>
</feature>
<evidence type="ECO:0000313" key="5">
    <source>
        <dbReference type="EMBL" id="WPF25639.1"/>
    </source>
</evidence>
<feature type="compositionally biased region" description="Low complexity" evidence="2">
    <location>
        <begin position="65"/>
        <end position="83"/>
    </location>
</feature>
<dbReference type="RefSeq" id="WP_221924030.1">
    <property type="nucleotide sequence ID" value="NZ_CP137757.1"/>
</dbReference>
<evidence type="ECO:0000256" key="1">
    <source>
        <dbReference type="SAM" id="Coils"/>
    </source>
</evidence>
<evidence type="ECO:0000256" key="2">
    <source>
        <dbReference type="SAM" id="MobiDB-lite"/>
    </source>
</evidence>
<gene>
    <name evidence="5" type="ORF">Q0N40_03605</name>
</gene>
<keyword evidence="3" id="KW-0472">Membrane</keyword>
<feature type="region of interest" description="Disordered" evidence="2">
    <location>
        <begin position="532"/>
        <end position="576"/>
    </location>
</feature>
<organism evidence="5 6">
    <name type="scientific">Corynebacterium pseudokroppenstedtii</name>
    <dbReference type="NCBI Taxonomy" id="2804917"/>
    <lineage>
        <taxon>Bacteria</taxon>
        <taxon>Bacillati</taxon>
        <taxon>Actinomycetota</taxon>
        <taxon>Actinomycetes</taxon>
        <taxon>Mycobacteriales</taxon>
        <taxon>Corynebacteriaceae</taxon>
        <taxon>Corynebacterium</taxon>
    </lineage>
</organism>
<feature type="region of interest" description="Disordered" evidence="2">
    <location>
        <begin position="65"/>
        <end position="95"/>
    </location>
</feature>
<dbReference type="Gene3D" id="3.10.310.50">
    <property type="match status" value="1"/>
</dbReference>
<keyword evidence="3" id="KW-0812">Transmembrane</keyword>
<reference evidence="5 6" key="1">
    <citation type="submission" date="2023-10" db="EMBL/GenBank/DDBJ databases">
        <title>complete genome sequence of Corynebacterium pseudokroppenstedtii P15-C1.</title>
        <authorList>
            <person name="Bruggemann H."/>
            <person name="Poehlein A."/>
        </authorList>
    </citation>
    <scope>NUCLEOTIDE SEQUENCE [LARGE SCALE GENOMIC DNA]</scope>
    <source>
        <strain evidence="5 6">P15_C1</strain>
    </source>
</reference>
<dbReference type="KEGG" id="cpsk:Q0N40_03605"/>
<dbReference type="EMBL" id="CP137757">
    <property type="protein sequence ID" value="WPF25639.1"/>
    <property type="molecule type" value="Genomic_DNA"/>
</dbReference>
<dbReference type="InterPro" id="IPR007621">
    <property type="entry name" value="TPM_dom"/>
</dbReference>
<keyword evidence="3" id="KW-1133">Transmembrane helix</keyword>
<protein>
    <submittedName>
        <fullName evidence="5">TPM domain-containing protein</fullName>
    </submittedName>
</protein>
<dbReference type="AlphaFoldDB" id="A0AAU0Q156"/>
<evidence type="ECO:0000259" key="4">
    <source>
        <dbReference type="Pfam" id="PF04536"/>
    </source>
</evidence>
<feature type="compositionally biased region" description="Basic and acidic residues" evidence="2">
    <location>
        <begin position="1"/>
        <end position="12"/>
    </location>
</feature>
<feature type="domain" description="TPM" evidence="4">
    <location>
        <begin position="90"/>
        <end position="177"/>
    </location>
</feature>
<name>A0AAU0Q156_9CORY</name>